<dbReference type="InterPro" id="IPR025520">
    <property type="entry name" value="DUF4408"/>
</dbReference>
<feature type="region of interest" description="Disordered" evidence="1">
    <location>
        <begin position="185"/>
        <end position="265"/>
    </location>
</feature>
<feature type="region of interest" description="Disordered" evidence="1">
    <location>
        <begin position="127"/>
        <end position="171"/>
    </location>
</feature>
<dbReference type="Proteomes" id="UP000306102">
    <property type="component" value="Unassembled WGS sequence"/>
</dbReference>
<name>A0A4S4DKJ5_CAMSN</name>
<dbReference type="STRING" id="542762.A0A4S4DKJ5"/>
<keyword evidence="2" id="KW-0812">Transmembrane</keyword>
<feature type="compositionally biased region" description="Basic residues" evidence="1">
    <location>
        <begin position="50"/>
        <end position="59"/>
    </location>
</feature>
<feature type="compositionally biased region" description="Basic and acidic residues" evidence="1">
    <location>
        <begin position="191"/>
        <end position="213"/>
    </location>
</feature>
<keyword evidence="5" id="KW-1185">Reference proteome</keyword>
<dbReference type="PANTHER" id="PTHR33098">
    <property type="entry name" value="COTTON FIBER (DUF761)"/>
    <property type="match status" value="1"/>
</dbReference>
<feature type="region of interest" description="Disordered" evidence="1">
    <location>
        <begin position="78"/>
        <end position="107"/>
    </location>
</feature>
<feature type="compositionally biased region" description="Basic and acidic residues" evidence="1">
    <location>
        <begin position="441"/>
        <end position="454"/>
    </location>
</feature>
<dbReference type="Pfam" id="PF05553">
    <property type="entry name" value="DUF761"/>
    <property type="match status" value="1"/>
</dbReference>
<evidence type="ECO:0000313" key="4">
    <source>
        <dbReference type="EMBL" id="THG03395.1"/>
    </source>
</evidence>
<evidence type="ECO:0000256" key="1">
    <source>
        <dbReference type="SAM" id="MobiDB-lite"/>
    </source>
</evidence>
<reference evidence="4 5" key="1">
    <citation type="journal article" date="2018" name="Proc. Natl. Acad. Sci. U.S.A.">
        <title>Draft genome sequence of Camellia sinensis var. sinensis provides insights into the evolution of the tea genome and tea quality.</title>
        <authorList>
            <person name="Wei C."/>
            <person name="Yang H."/>
            <person name="Wang S."/>
            <person name="Zhao J."/>
            <person name="Liu C."/>
            <person name="Gao L."/>
            <person name="Xia E."/>
            <person name="Lu Y."/>
            <person name="Tai Y."/>
            <person name="She G."/>
            <person name="Sun J."/>
            <person name="Cao H."/>
            <person name="Tong W."/>
            <person name="Gao Q."/>
            <person name="Li Y."/>
            <person name="Deng W."/>
            <person name="Jiang X."/>
            <person name="Wang W."/>
            <person name="Chen Q."/>
            <person name="Zhang S."/>
            <person name="Li H."/>
            <person name="Wu J."/>
            <person name="Wang P."/>
            <person name="Li P."/>
            <person name="Shi C."/>
            <person name="Zheng F."/>
            <person name="Jian J."/>
            <person name="Huang B."/>
            <person name="Shan D."/>
            <person name="Shi M."/>
            <person name="Fang C."/>
            <person name="Yue Y."/>
            <person name="Li F."/>
            <person name="Li D."/>
            <person name="Wei S."/>
            <person name="Han B."/>
            <person name="Jiang C."/>
            <person name="Yin Y."/>
            <person name="Xia T."/>
            <person name="Zhang Z."/>
            <person name="Bennetzen J.L."/>
            <person name="Zhao S."/>
            <person name="Wan X."/>
        </authorList>
    </citation>
    <scope>NUCLEOTIDE SEQUENCE [LARGE SCALE GENOMIC DNA]</scope>
    <source>
        <strain evidence="5">cv. Shuchazao</strain>
        <tissue evidence="4">Leaf</tissue>
    </source>
</reference>
<comment type="caution">
    <text evidence="4">The sequence shown here is derived from an EMBL/GenBank/DDBJ whole genome shotgun (WGS) entry which is preliminary data.</text>
</comment>
<dbReference type="EMBL" id="SDRB02010976">
    <property type="protein sequence ID" value="THG03395.1"/>
    <property type="molecule type" value="Genomic_DNA"/>
</dbReference>
<feature type="compositionally biased region" description="Polar residues" evidence="1">
    <location>
        <begin position="127"/>
        <end position="141"/>
    </location>
</feature>
<keyword evidence="2" id="KW-1133">Transmembrane helix</keyword>
<feature type="region of interest" description="Disordered" evidence="1">
    <location>
        <begin position="33"/>
        <end position="60"/>
    </location>
</feature>
<evidence type="ECO:0000256" key="2">
    <source>
        <dbReference type="SAM" id="Phobius"/>
    </source>
</evidence>
<feature type="compositionally biased region" description="Basic and acidic residues" evidence="1">
    <location>
        <begin position="235"/>
        <end position="257"/>
    </location>
</feature>
<feature type="transmembrane region" description="Helical" evidence="2">
    <location>
        <begin position="6"/>
        <end position="27"/>
    </location>
</feature>
<protein>
    <recommendedName>
        <fullName evidence="3">DUF4408 domain-containing protein</fullName>
    </recommendedName>
</protein>
<sequence>MLDFMASWFTPTTLFCVLNLMIGIIFITSNLKSHHHKPPPSPSPDDEYHHHHHNHHHPLLRAPSILERVRSFNFSLYSSEQQPDNDPLHFSPFHLDPHQQPNYHPPQLVRAPSLLERVRSFNLSLYRSEQQPDTDPLQFSTHHLDPQQPDDEDEHNKKNNNPPQLVRAPSLLERVKSFNFSLYRSEQPDPVQHETHHVEEAHVTRRSKSDKTGEGPGPGPGPAKMKNSASQKARAAAEEKEEEKVDRRRPATMRERNAAAAYGEEEEEVDAKADDFINRFKQQLKLQRLDSILRYRDMLNRGSGRMLLLESFGVYRSFESLRCWPCSLRIMRALPLLSFPGQVAVLASHHLTRVKAKSPNQYMQTCQTVLTRAWSRFPLPCTIGPGGTLHRSTTTDLPLVENRQHRQHNRAVSRRPIPWKEAKNWDILGSGEVVNIHHQHQGHDQHRNISDRNVHHQNPNSPRQHESSSAPTLVIKQGSNITNPFADVAMLIMALMLIMASLEREREIWN</sequence>
<keyword evidence="2" id="KW-0472">Membrane</keyword>
<accession>A0A4S4DKJ5</accession>
<feature type="compositionally biased region" description="Polar residues" evidence="1">
    <location>
        <begin position="456"/>
        <end position="471"/>
    </location>
</feature>
<feature type="region of interest" description="Disordered" evidence="1">
    <location>
        <begin position="438"/>
        <end position="471"/>
    </location>
</feature>
<dbReference type="InterPro" id="IPR008480">
    <property type="entry name" value="DUF761_pln"/>
</dbReference>
<proteinExistence type="predicted"/>
<feature type="domain" description="DUF4408" evidence="3">
    <location>
        <begin position="2"/>
        <end position="29"/>
    </location>
</feature>
<evidence type="ECO:0000313" key="5">
    <source>
        <dbReference type="Proteomes" id="UP000306102"/>
    </source>
</evidence>
<dbReference type="PANTHER" id="PTHR33098:SF57">
    <property type="entry name" value="DUF4408 DOMAIN PROTEIN"/>
    <property type="match status" value="1"/>
</dbReference>
<dbReference type="Pfam" id="PF14364">
    <property type="entry name" value="DUF4408"/>
    <property type="match status" value="1"/>
</dbReference>
<evidence type="ECO:0000259" key="3">
    <source>
        <dbReference type="Pfam" id="PF14364"/>
    </source>
</evidence>
<gene>
    <name evidence="4" type="ORF">TEA_011032</name>
</gene>
<dbReference type="AlphaFoldDB" id="A0A4S4DKJ5"/>
<organism evidence="4 5">
    <name type="scientific">Camellia sinensis var. sinensis</name>
    <name type="common">China tea</name>
    <dbReference type="NCBI Taxonomy" id="542762"/>
    <lineage>
        <taxon>Eukaryota</taxon>
        <taxon>Viridiplantae</taxon>
        <taxon>Streptophyta</taxon>
        <taxon>Embryophyta</taxon>
        <taxon>Tracheophyta</taxon>
        <taxon>Spermatophyta</taxon>
        <taxon>Magnoliopsida</taxon>
        <taxon>eudicotyledons</taxon>
        <taxon>Gunneridae</taxon>
        <taxon>Pentapetalae</taxon>
        <taxon>asterids</taxon>
        <taxon>Ericales</taxon>
        <taxon>Theaceae</taxon>
        <taxon>Camellia</taxon>
    </lineage>
</organism>